<name>A0A1H0U1J3_9BACI</name>
<proteinExistence type="predicted"/>
<protein>
    <submittedName>
        <fullName evidence="1">Uncharacterized protein</fullName>
    </submittedName>
</protein>
<evidence type="ECO:0000313" key="2">
    <source>
        <dbReference type="Proteomes" id="UP000199159"/>
    </source>
</evidence>
<keyword evidence="2" id="KW-1185">Reference proteome</keyword>
<dbReference type="Proteomes" id="UP000199159">
    <property type="component" value="Unassembled WGS sequence"/>
</dbReference>
<dbReference type="EMBL" id="FNJU01000004">
    <property type="protein sequence ID" value="SDP59875.1"/>
    <property type="molecule type" value="Genomic_DNA"/>
</dbReference>
<dbReference type="STRING" id="930152.SAMN05216565_10476"/>
<reference evidence="2" key="1">
    <citation type="submission" date="2016-10" db="EMBL/GenBank/DDBJ databases">
        <authorList>
            <person name="Varghese N."/>
            <person name="Submissions S."/>
        </authorList>
    </citation>
    <scope>NUCLEOTIDE SEQUENCE [LARGE SCALE GENOMIC DNA]</scope>
    <source>
        <strain evidence="2">IBRC-M10078</strain>
    </source>
</reference>
<dbReference type="OrthoDB" id="2885031at2"/>
<accession>A0A1H0U1J3</accession>
<gene>
    <name evidence="1" type="ORF">SAMN05216565_10476</name>
</gene>
<organism evidence="1 2">
    <name type="scientific">Litchfieldia salsa</name>
    <dbReference type="NCBI Taxonomy" id="930152"/>
    <lineage>
        <taxon>Bacteria</taxon>
        <taxon>Bacillati</taxon>
        <taxon>Bacillota</taxon>
        <taxon>Bacilli</taxon>
        <taxon>Bacillales</taxon>
        <taxon>Bacillaceae</taxon>
        <taxon>Litchfieldia</taxon>
    </lineage>
</organism>
<dbReference type="AlphaFoldDB" id="A0A1H0U1J3"/>
<sequence>MGNTCRFVVNAIGKGGETYYTHCKDKQELKNWISENQDKLSMSDLKISDRSRNPLLRLVSLIK</sequence>
<dbReference type="RefSeq" id="WP_090853189.1">
    <property type="nucleotide sequence ID" value="NZ_FNJU01000004.1"/>
</dbReference>
<evidence type="ECO:0000313" key="1">
    <source>
        <dbReference type="EMBL" id="SDP59875.1"/>
    </source>
</evidence>